<comment type="similarity">
    <text evidence="1">Belongs to the small GTPase superfamily. Rab family.</text>
</comment>
<dbReference type="SUPFAM" id="SSF52540">
    <property type="entry name" value="P-loop containing nucleoside triphosphate hydrolases"/>
    <property type="match status" value="1"/>
</dbReference>
<dbReference type="SMART" id="SM00175">
    <property type="entry name" value="RAB"/>
    <property type="match status" value="1"/>
</dbReference>
<reference evidence="6" key="1">
    <citation type="journal article" date="2020" name="Cell">
        <title>Large-Scale Comparative Analyses of Tick Genomes Elucidate Their Genetic Diversity and Vector Capacities.</title>
        <authorList>
            <consortium name="Tick Genome and Microbiome Consortium (TIGMIC)"/>
            <person name="Jia N."/>
            <person name="Wang J."/>
            <person name="Shi W."/>
            <person name="Du L."/>
            <person name="Sun Y."/>
            <person name="Zhan W."/>
            <person name="Jiang J.F."/>
            <person name="Wang Q."/>
            <person name="Zhang B."/>
            <person name="Ji P."/>
            <person name="Bell-Sakyi L."/>
            <person name="Cui X.M."/>
            <person name="Yuan T.T."/>
            <person name="Jiang B.G."/>
            <person name="Yang W.F."/>
            <person name="Lam T.T."/>
            <person name="Chang Q.C."/>
            <person name="Ding S.J."/>
            <person name="Wang X.J."/>
            <person name="Zhu J.G."/>
            <person name="Ruan X.D."/>
            <person name="Zhao L."/>
            <person name="Wei J.T."/>
            <person name="Ye R.Z."/>
            <person name="Que T.C."/>
            <person name="Du C.H."/>
            <person name="Zhou Y.H."/>
            <person name="Cheng J.X."/>
            <person name="Dai P.F."/>
            <person name="Guo W.B."/>
            <person name="Han X.H."/>
            <person name="Huang E.J."/>
            <person name="Li L.F."/>
            <person name="Wei W."/>
            <person name="Gao Y.C."/>
            <person name="Liu J.Z."/>
            <person name="Shao H.Z."/>
            <person name="Wang X."/>
            <person name="Wang C.C."/>
            <person name="Yang T.C."/>
            <person name="Huo Q.B."/>
            <person name="Li W."/>
            <person name="Chen H.Y."/>
            <person name="Chen S.E."/>
            <person name="Zhou L.G."/>
            <person name="Ni X.B."/>
            <person name="Tian J.H."/>
            <person name="Sheng Y."/>
            <person name="Liu T."/>
            <person name="Pan Y.S."/>
            <person name="Xia L.Y."/>
            <person name="Li J."/>
            <person name="Zhao F."/>
            <person name="Cao W.C."/>
        </authorList>
    </citation>
    <scope>NUCLEOTIDE SEQUENCE</scope>
    <source>
        <strain evidence="6">Rmic-2018</strain>
    </source>
</reference>
<dbReference type="GO" id="GO:0003924">
    <property type="term" value="F:GTPase activity"/>
    <property type="evidence" value="ECO:0007669"/>
    <property type="project" value="InterPro"/>
</dbReference>
<dbReference type="Gene3D" id="3.40.50.300">
    <property type="entry name" value="P-loop containing nucleotide triphosphate hydrolases"/>
    <property type="match status" value="1"/>
</dbReference>
<dbReference type="FunFam" id="3.40.50.300:FF:001447">
    <property type="entry name" value="Ras-related protein Rab-1B"/>
    <property type="match status" value="1"/>
</dbReference>
<keyword evidence="2" id="KW-0547">Nucleotide-binding</keyword>
<dbReference type="AlphaFoldDB" id="A0A9J6DQL0"/>
<dbReference type="EMBL" id="JABSTU010000008">
    <property type="protein sequence ID" value="KAH8024217.1"/>
    <property type="molecule type" value="Genomic_DNA"/>
</dbReference>
<organism evidence="6 7">
    <name type="scientific">Rhipicephalus microplus</name>
    <name type="common">Cattle tick</name>
    <name type="synonym">Boophilus microplus</name>
    <dbReference type="NCBI Taxonomy" id="6941"/>
    <lineage>
        <taxon>Eukaryota</taxon>
        <taxon>Metazoa</taxon>
        <taxon>Ecdysozoa</taxon>
        <taxon>Arthropoda</taxon>
        <taxon>Chelicerata</taxon>
        <taxon>Arachnida</taxon>
        <taxon>Acari</taxon>
        <taxon>Parasitiformes</taxon>
        <taxon>Ixodida</taxon>
        <taxon>Ixodoidea</taxon>
        <taxon>Ixodidae</taxon>
        <taxon>Rhipicephalinae</taxon>
        <taxon>Rhipicephalus</taxon>
        <taxon>Boophilus</taxon>
    </lineage>
</organism>
<dbReference type="InterPro" id="IPR050305">
    <property type="entry name" value="Small_GTPase_Rab"/>
</dbReference>
<reference evidence="6" key="2">
    <citation type="submission" date="2021-09" db="EMBL/GenBank/DDBJ databases">
        <authorList>
            <person name="Jia N."/>
            <person name="Wang J."/>
            <person name="Shi W."/>
            <person name="Du L."/>
            <person name="Sun Y."/>
            <person name="Zhan W."/>
            <person name="Jiang J."/>
            <person name="Wang Q."/>
            <person name="Zhang B."/>
            <person name="Ji P."/>
            <person name="Sakyi L.B."/>
            <person name="Cui X."/>
            <person name="Yuan T."/>
            <person name="Jiang B."/>
            <person name="Yang W."/>
            <person name="Lam T.T.-Y."/>
            <person name="Chang Q."/>
            <person name="Ding S."/>
            <person name="Wang X."/>
            <person name="Zhu J."/>
            <person name="Ruan X."/>
            <person name="Zhao L."/>
            <person name="Wei J."/>
            <person name="Que T."/>
            <person name="Du C."/>
            <person name="Cheng J."/>
            <person name="Dai P."/>
            <person name="Han X."/>
            <person name="Huang E."/>
            <person name="Gao Y."/>
            <person name="Liu J."/>
            <person name="Shao H."/>
            <person name="Ye R."/>
            <person name="Li L."/>
            <person name="Wei W."/>
            <person name="Wang X."/>
            <person name="Wang C."/>
            <person name="Huo Q."/>
            <person name="Li W."/>
            <person name="Guo W."/>
            <person name="Chen H."/>
            <person name="Chen S."/>
            <person name="Zhou L."/>
            <person name="Zhou L."/>
            <person name="Ni X."/>
            <person name="Tian J."/>
            <person name="Zhou Y."/>
            <person name="Sheng Y."/>
            <person name="Liu T."/>
            <person name="Pan Y."/>
            <person name="Xia L."/>
            <person name="Li J."/>
            <person name="Zhao F."/>
            <person name="Cao W."/>
        </authorList>
    </citation>
    <scope>NUCLEOTIDE SEQUENCE</scope>
    <source>
        <strain evidence="6">Rmic-2018</strain>
        <tissue evidence="6">Larvae</tissue>
    </source>
</reference>
<gene>
    <name evidence="6" type="ORF">HPB51_022320</name>
</gene>
<keyword evidence="4" id="KW-0449">Lipoprotein</keyword>
<keyword evidence="5" id="KW-0636">Prenylation</keyword>
<dbReference type="InterPro" id="IPR027417">
    <property type="entry name" value="P-loop_NTPase"/>
</dbReference>
<evidence type="ECO:0000256" key="4">
    <source>
        <dbReference type="ARBA" id="ARBA00023288"/>
    </source>
</evidence>
<comment type="caution">
    <text evidence="6">The sequence shown here is derived from an EMBL/GenBank/DDBJ whole genome shotgun (WGS) entry which is preliminary data.</text>
</comment>
<evidence type="ECO:0000256" key="5">
    <source>
        <dbReference type="ARBA" id="ARBA00023289"/>
    </source>
</evidence>
<dbReference type="NCBIfam" id="TIGR00231">
    <property type="entry name" value="small_GTP"/>
    <property type="match status" value="1"/>
</dbReference>
<evidence type="ECO:0000256" key="1">
    <source>
        <dbReference type="ARBA" id="ARBA00006270"/>
    </source>
</evidence>
<dbReference type="Pfam" id="PF00071">
    <property type="entry name" value="Ras"/>
    <property type="match status" value="1"/>
</dbReference>
<dbReference type="GO" id="GO:0005525">
    <property type="term" value="F:GTP binding"/>
    <property type="evidence" value="ECO:0007669"/>
    <property type="project" value="UniProtKB-KW"/>
</dbReference>
<dbReference type="Proteomes" id="UP000821866">
    <property type="component" value="Chromosome 6"/>
</dbReference>
<accession>A0A9J6DQL0</accession>
<evidence type="ECO:0000313" key="6">
    <source>
        <dbReference type="EMBL" id="KAH8024217.1"/>
    </source>
</evidence>
<evidence type="ECO:0000313" key="7">
    <source>
        <dbReference type="Proteomes" id="UP000821866"/>
    </source>
</evidence>
<dbReference type="PANTHER" id="PTHR47980">
    <property type="entry name" value="LD44762P"/>
    <property type="match status" value="1"/>
</dbReference>
<dbReference type="PROSITE" id="PS51419">
    <property type="entry name" value="RAB"/>
    <property type="match status" value="1"/>
</dbReference>
<proteinExistence type="inferred from homology"/>
<keyword evidence="7" id="KW-1185">Reference proteome</keyword>
<name>A0A9J6DQL0_RHIMP</name>
<dbReference type="InterPro" id="IPR005225">
    <property type="entry name" value="Small_GTP-bd"/>
</dbReference>
<protein>
    <submittedName>
        <fullName evidence="6">Uncharacterized protein</fullName>
    </submittedName>
</protein>
<evidence type="ECO:0000256" key="2">
    <source>
        <dbReference type="ARBA" id="ARBA00022741"/>
    </source>
</evidence>
<dbReference type="InterPro" id="IPR001806">
    <property type="entry name" value="Small_GTPase"/>
</dbReference>
<keyword evidence="3" id="KW-0342">GTP-binding</keyword>
<evidence type="ECO:0000256" key="3">
    <source>
        <dbReference type="ARBA" id="ARBA00023134"/>
    </source>
</evidence>
<sequence>MWRIDFKIRIIEIDGKKIKLQIWDTAGQERFRTITTAYYRGAMGIMLVYDVTKEATFENIKTWIRNTDEAR</sequence>